<keyword evidence="1" id="KW-0378">Hydrolase</keyword>
<dbReference type="STRING" id="4577.A0A1D6KVS8"/>
<dbReference type="OMA" id="GWEEDHA"/>
<dbReference type="ExpressionAtlas" id="A0A1D6KVS8">
    <property type="expression patterns" value="baseline and differential"/>
</dbReference>
<evidence type="ECO:0000313" key="1">
    <source>
        <dbReference type="EMBL" id="ONM06607.1"/>
    </source>
</evidence>
<accession>A0A1D6KVS8</accession>
<dbReference type="eggNOG" id="KOG2102">
    <property type="taxonomic scope" value="Eukaryota"/>
</dbReference>
<keyword evidence="1" id="KW-0269">Exonuclease</keyword>
<sequence>MVLPNPEFQIMSLSKLEILVSCLGSKSATGWEEDHAEKVAALKVKAFLRGDSPPYSAGDLEGMTFIANMHVKVARRLHSNSLRYWLLEYLRRQPKGRKYRALILKFVKDRMGALLLVEVGMQVTTTISRGKVGDQVSVTVEIAHPRDDILSVGEVVEDTEDSE</sequence>
<gene>
    <name evidence="1" type="ORF">ZEAMMB73_Zm00001d033017</name>
</gene>
<proteinExistence type="predicted"/>
<keyword evidence="1" id="KW-0540">Nuclease</keyword>
<dbReference type="AlphaFoldDB" id="A0A1D6KVS8"/>
<dbReference type="InParanoid" id="A0A1D6KVS8"/>
<reference evidence="1" key="1">
    <citation type="submission" date="2015-12" db="EMBL/GenBank/DDBJ databases">
        <title>Update maize B73 reference genome by single molecule sequencing technologies.</title>
        <authorList>
            <consortium name="Maize Genome Sequencing Project"/>
            <person name="Ware D."/>
        </authorList>
    </citation>
    <scope>NUCLEOTIDE SEQUENCE [LARGE SCALE GENOMIC DNA]</scope>
    <source>
        <tissue evidence="1">Seedling</tissue>
    </source>
</reference>
<dbReference type="PaxDb" id="4577-GRMZM2G020073_P01"/>
<name>A0A1D6KVS8_MAIZE</name>
<dbReference type="eggNOG" id="KOG1329">
    <property type="taxonomic scope" value="Eukaryota"/>
</dbReference>
<dbReference type="SMR" id="A0A1D6KVS8"/>
<protein>
    <submittedName>
        <fullName evidence="1">Exosome complex exonuclease RRP44 homolog A</fullName>
    </submittedName>
</protein>
<dbReference type="eggNOG" id="KOG0020">
    <property type="taxonomic scope" value="Eukaryota"/>
</dbReference>
<dbReference type="GO" id="GO:0004527">
    <property type="term" value="F:exonuclease activity"/>
    <property type="evidence" value="ECO:0007669"/>
    <property type="project" value="UniProtKB-KW"/>
</dbReference>
<dbReference type="EMBL" id="CM007647">
    <property type="protein sequence ID" value="ONM06607.1"/>
    <property type="molecule type" value="Genomic_DNA"/>
</dbReference>
<organism evidence="1">
    <name type="scientific">Zea mays</name>
    <name type="common">Maize</name>
    <dbReference type="NCBI Taxonomy" id="4577"/>
    <lineage>
        <taxon>Eukaryota</taxon>
        <taxon>Viridiplantae</taxon>
        <taxon>Streptophyta</taxon>
        <taxon>Embryophyta</taxon>
        <taxon>Tracheophyta</taxon>
        <taxon>Spermatophyta</taxon>
        <taxon>Magnoliopsida</taxon>
        <taxon>Liliopsida</taxon>
        <taxon>Poales</taxon>
        <taxon>Poaceae</taxon>
        <taxon>PACMAD clade</taxon>
        <taxon>Panicoideae</taxon>
        <taxon>Andropogonodae</taxon>
        <taxon>Andropogoneae</taxon>
        <taxon>Tripsacinae</taxon>
        <taxon>Zea</taxon>
    </lineage>
</organism>